<keyword evidence="4" id="KW-1185">Reference proteome</keyword>
<organism evidence="3 4">
    <name type="scientific">Nocardioides kongjuensis</name>
    <dbReference type="NCBI Taxonomy" id="349522"/>
    <lineage>
        <taxon>Bacteria</taxon>
        <taxon>Bacillati</taxon>
        <taxon>Actinomycetota</taxon>
        <taxon>Actinomycetes</taxon>
        <taxon>Propionibacteriales</taxon>
        <taxon>Nocardioidaceae</taxon>
        <taxon>Nocardioides</taxon>
    </lineage>
</organism>
<feature type="region of interest" description="Disordered" evidence="1">
    <location>
        <begin position="106"/>
        <end position="127"/>
    </location>
</feature>
<evidence type="ECO:0000313" key="3">
    <source>
        <dbReference type="EMBL" id="NYD29488.1"/>
    </source>
</evidence>
<comment type="caution">
    <text evidence="3">The sequence shown here is derived from an EMBL/GenBank/DDBJ whole genome shotgun (WGS) entry which is preliminary data.</text>
</comment>
<dbReference type="Proteomes" id="UP000582231">
    <property type="component" value="Unassembled WGS sequence"/>
</dbReference>
<evidence type="ECO:0000256" key="2">
    <source>
        <dbReference type="SAM" id="Phobius"/>
    </source>
</evidence>
<keyword evidence="2" id="KW-1133">Transmembrane helix</keyword>
<accession>A0A852RFI7</accession>
<sequence>MHRKSTAELLRDDLRDLVDAVVPDVESAVHNVAEKAPPLIHHGRAAAMEKGALAATSLARRIPDPVLDRLPDTVSDRIPQPHRRRGRALVVLGVLGVLGAAAAVVARRRQAPPERPVATGIEEQSPS</sequence>
<proteinExistence type="predicted"/>
<evidence type="ECO:0000313" key="4">
    <source>
        <dbReference type="Proteomes" id="UP000582231"/>
    </source>
</evidence>
<feature type="transmembrane region" description="Helical" evidence="2">
    <location>
        <begin position="88"/>
        <end position="106"/>
    </location>
</feature>
<dbReference type="AlphaFoldDB" id="A0A852RFI7"/>
<dbReference type="RefSeq" id="WP_179725856.1">
    <property type="nucleotide sequence ID" value="NZ_BAABEF010000001.1"/>
</dbReference>
<keyword evidence="2" id="KW-0472">Membrane</keyword>
<name>A0A852RFI7_9ACTN</name>
<dbReference type="EMBL" id="JACCBF010000001">
    <property type="protein sequence ID" value="NYD29488.1"/>
    <property type="molecule type" value="Genomic_DNA"/>
</dbReference>
<keyword evidence="2" id="KW-0812">Transmembrane</keyword>
<gene>
    <name evidence="3" type="ORF">BJ958_001034</name>
</gene>
<protein>
    <submittedName>
        <fullName evidence="3">Uncharacterized protein</fullName>
    </submittedName>
</protein>
<reference evidence="3 4" key="1">
    <citation type="submission" date="2020-07" db="EMBL/GenBank/DDBJ databases">
        <title>Sequencing the genomes of 1000 actinobacteria strains.</title>
        <authorList>
            <person name="Klenk H.-P."/>
        </authorList>
    </citation>
    <scope>NUCLEOTIDE SEQUENCE [LARGE SCALE GENOMIC DNA]</scope>
    <source>
        <strain evidence="3 4">DSM 19082</strain>
    </source>
</reference>
<evidence type="ECO:0000256" key="1">
    <source>
        <dbReference type="SAM" id="MobiDB-lite"/>
    </source>
</evidence>